<evidence type="ECO:0000313" key="2">
    <source>
        <dbReference type="Proteomes" id="UP000674318"/>
    </source>
</evidence>
<dbReference type="Proteomes" id="UP000674318">
    <property type="component" value="Unassembled WGS sequence"/>
</dbReference>
<reference evidence="1 2" key="1">
    <citation type="submission" date="2021-02" db="EMBL/GenBank/DDBJ databases">
        <title>Porcisia hertigi Genome sequencing and assembly.</title>
        <authorList>
            <person name="Almutairi H."/>
            <person name="Gatherer D."/>
        </authorList>
    </citation>
    <scope>NUCLEOTIDE SEQUENCE [LARGE SCALE GENOMIC DNA]</scope>
    <source>
        <strain evidence="1 2">C119</strain>
    </source>
</reference>
<name>A0A836IYD5_9TRYP</name>
<protein>
    <submittedName>
        <fullName evidence="1">Uncharacterized protein</fullName>
    </submittedName>
</protein>
<dbReference type="KEGG" id="phet:94291398"/>
<gene>
    <name evidence="1" type="ORF">JKF63_05358</name>
</gene>
<dbReference type="RefSeq" id="XP_067758323.1">
    <property type="nucleotide sequence ID" value="XM_067901321.1"/>
</dbReference>
<comment type="caution">
    <text evidence="1">The sequence shown here is derived from an EMBL/GenBank/DDBJ whole genome shotgun (WGS) entry which is preliminary data.</text>
</comment>
<sequence length="573" mass="62899">MFRRSSCWRSKRTPGYVFWRQRSLTELEHSKRNYLLSERPVPLGEISRRMARVKSRYEDTRDFHERNLLRGEYKYFTGKLCDLRAARLGDMVVVLQCAAFFGFWDAAQVDQILAELFLQLEGMEAVELVALFACMPQLRRQESALYHRVAAELVPLVPNLTAEECLAVCRACTAETPPELTETVLRALAKHQEEISPAQCVEVLDTWSVASAAVQSRVRDAMDSIQEYVLRHLEELECMDIAVLYTCLQGEGSAGRAKVALPEALQRHLLKAFMRDVSRTCPRSTAMFFSAVRGTHSLALELAQQMAERALFLSTDFTPAELLAVLRVYVEGLVSLAVLSAELRAAHAPALPPGATPPVDATVALHGSCPGTALVTAPPFSPSSSPSAVRQRVLEMEQAAQSLSTLQRVAEGLSAQLVETLASASAYLSVASQLEVVDLYVDAVEQLSVGCSVDMGVTGGGSGGEAATQLLQLLPQSRRALQLVSSKLIANMKTLSVSELLQLLEQANTLGSGALQDAVITAAVQELITRNIDDLTTESALILEQRLRALTKLRAEHQRRLSTALIPKVRRFI</sequence>
<dbReference type="GeneID" id="94291398"/>
<evidence type="ECO:0000313" key="1">
    <source>
        <dbReference type="EMBL" id="KAG5508855.1"/>
    </source>
</evidence>
<dbReference type="EMBL" id="JAFJZO010000016">
    <property type="protein sequence ID" value="KAG5508855.1"/>
    <property type="molecule type" value="Genomic_DNA"/>
</dbReference>
<proteinExistence type="predicted"/>
<dbReference type="OrthoDB" id="275939at2759"/>
<keyword evidence="2" id="KW-1185">Reference proteome</keyword>
<dbReference type="AlphaFoldDB" id="A0A836IYD5"/>
<organism evidence="1 2">
    <name type="scientific">Porcisia hertigi</name>
    <dbReference type="NCBI Taxonomy" id="2761500"/>
    <lineage>
        <taxon>Eukaryota</taxon>
        <taxon>Discoba</taxon>
        <taxon>Euglenozoa</taxon>
        <taxon>Kinetoplastea</taxon>
        <taxon>Metakinetoplastina</taxon>
        <taxon>Trypanosomatida</taxon>
        <taxon>Trypanosomatidae</taxon>
        <taxon>Leishmaniinae</taxon>
        <taxon>Porcisia</taxon>
    </lineage>
</organism>
<accession>A0A836IYD5</accession>